<dbReference type="InterPro" id="IPR040256">
    <property type="entry name" value="At4g02000-like"/>
</dbReference>
<evidence type="ECO:0000313" key="2">
    <source>
        <dbReference type="EMBL" id="KAL0456438.1"/>
    </source>
</evidence>
<gene>
    <name evidence="2" type="ORF">Slati_0983000</name>
</gene>
<dbReference type="Pfam" id="PF14392">
    <property type="entry name" value="zf-CCHC_4"/>
    <property type="match status" value="1"/>
</dbReference>
<organism evidence="2">
    <name type="scientific">Sesamum latifolium</name>
    <dbReference type="NCBI Taxonomy" id="2727402"/>
    <lineage>
        <taxon>Eukaryota</taxon>
        <taxon>Viridiplantae</taxon>
        <taxon>Streptophyta</taxon>
        <taxon>Embryophyta</taxon>
        <taxon>Tracheophyta</taxon>
        <taxon>Spermatophyta</taxon>
        <taxon>Magnoliopsida</taxon>
        <taxon>eudicotyledons</taxon>
        <taxon>Gunneridae</taxon>
        <taxon>Pentapetalae</taxon>
        <taxon>asterids</taxon>
        <taxon>lamiids</taxon>
        <taxon>Lamiales</taxon>
        <taxon>Pedaliaceae</taxon>
        <taxon>Sesamum</taxon>
    </lineage>
</organism>
<dbReference type="InterPro" id="IPR025836">
    <property type="entry name" value="Zn_knuckle_CX2CX4HX4C"/>
</dbReference>
<proteinExistence type="predicted"/>
<evidence type="ECO:0000259" key="1">
    <source>
        <dbReference type="Pfam" id="PF14392"/>
    </source>
</evidence>
<dbReference type="AlphaFoldDB" id="A0AAW2XRD5"/>
<name>A0AAW2XRD5_9LAMI</name>
<dbReference type="EMBL" id="JACGWN010000003">
    <property type="protein sequence ID" value="KAL0456438.1"/>
    <property type="molecule type" value="Genomic_DNA"/>
</dbReference>
<protein>
    <recommendedName>
        <fullName evidence="1">Zinc knuckle CX2CX4HX4C domain-containing protein</fullName>
    </recommendedName>
</protein>
<reference evidence="2" key="1">
    <citation type="submission" date="2020-06" db="EMBL/GenBank/DDBJ databases">
        <authorList>
            <person name="Li T."/>
            <person name="Hu X."/>
            <person name="Zhang T."/>
            <person name="Song X."/>
            <person name="Zhang H."/>
            <person name="Dai N."/>
            <person name="Sheng W."/>
            <person name="Hou X."/>
            <person name="Wei L."/>
        </authorList>
    </citation>
    <scope>NUCLEOTIDE SEQUENCE</scope>
    <source>
        <strain evidence="2">KEN1</strain>
        <tissue evidence="2">Leaf</tissue>
    </source>
</reference>
<sequence length="171" mass="19640">MVTFKFMHTLDRQRVIDNGPWTFEKKLLVLKALKEDDDPASIDLNWVDSFVYVYGLSLGCMTRNMAEFIGNKIGVFRDVELDNGSQCWGSSLLRVGLNITKPLRRALKLHTTMGVESTITFMYDKLPSFCYWCACLGHILKFCEHQYEPGFDATQDPLPFGSWLRATTLRI</sequence>
<accession>A0AAW2XRD5</accession>
<reference evidence="2" key="2">
    <citation type="journal article" date="2024" name="Plant">
        <title>Genomic evolution and insights into agronomic trait innovations of Sesamum species.</title>
        <authorList>
            <person name="Miao H."/>
            <person name="Wang L."/>
            <person name="Qu L."/>
            <person name="Liu H."/>
            <person name="Sun Y."/>
            <person name="Le M."/>
            <person name="Wang Q."/>
            <person name="Wei S."/>
            <person name="Zheng Y."/>
            <person name="Lin W."/>
            <person name="Duan Y."/>
            <person name="Cao H."/>
            <person name="Xiong S."/>
            <person name="Wang X."/>
            <person name="Wei L."/>
            <person name="Li C."/>
            <person name="Ma Q."/>
            <person name="Ju M."/>
            <person name="Zhao R."/>
            <person name="Li G."/>
            <person name="Mu C."/>
            <person name="Tian Q."/>
            <person name="Mei H."/>
            <person name="Zhang T."/>
            <person name="Gao T."/>
            <person name="Zhang H."/>
        </authorList>
    </citation>
    <scope>NUCLEOTIDE SEQUENCE</scope>
    <source>
        <strain evidence="2">KEN1</strain>
    </source>
</reference>
<dbReference type="PANTHER" id="PTHR31286:SF167">
    <property type="entry name" value="OS09G0268800 PROTEIN"/>
    <property type="match status" value="1"/>
</dbReference>
<dbReference type="PANTHER" id="PTHR31286">
    <property type="entry name" value="GLYCINE-RICH CELL WALL STRUCTURAL PROTEIN 1.8-LIKE"/>
    <property type="match status" value="1"/>
</dbReference>
<comment type="caution">
    <text evidence="2">The sequence shown here is derived from an EMBL/GenBank/DDBJ whole genome shotgun (WGS) entry which is preliminary data.</text>
</comment>
<feature type="domain" description="Zinc knuckle CX2CX4HX4C" evidence="1">
    <location>
        <begin position="98"/>
        <end position="144"/>
    </location>
</feature>